<dbReference type="AlphaFoldDB" id="A0A0E9SXN8"/>
<dbReference type="EMBL" id="GBXM01063162">
    <property type="protein sequence ID" value="JAH45415.1"/>
    <property type="molecule type" value="Transcribed_RNA"/>
</dbReference>
<reference evidence="1" key="2">
    <citation type="journal article" date="2015" name="Fish Shellfish Immunol.">
        <title>Early steps in the European eel (Anguilla anguilla)-Vibrio vulnificus interaction in the gills: Role of the RtxA13 toxin.</title>
        <authorList>
            <person name="Callol A."/>
            <person name="Pajuelo D."/>
            <person name="Ebbesson L."/>
            <person name="Teles M."/>
            <person name="MacKenzie S."/>
            <person name="Amaro C."/>
        </authorList>
    </citation>
    <scope>NUCLEOTIDE SEQUENCE</scope>
</reference>
<sequence length="59" mass="6340">MILPNAGRNKYDNVDSSVLGSRFHSWSVVVIKSFQALSAELSLSCPSTITVMLSVKTGP</sequence>
<evidence type="ECO:0000313" key="1">
    <source>
        <dbReference type="EMBL" id="JAH45415.1"/>
    </source>
</evidence>
<accession>A0A0E9SXN8</accession>
<proteinExistence type="predicted"/>
<name>A0A0E9SXN8_ANGAN</name>
<reference evidence="1" key="1">
    <citation type="submission" date="2014-11" db="EMBL/GenBank/DDBJ databases">
        <authorList>
            <person name="Amaro Gonzalez C."/>
        </authorList>
    </citation>
    <scope>NUCLEOTIDE SEQUENCE</scope>
</reference>
<protein>
    <submittedName>
        <fullName evidence="1">Uncharacterized protein</fullName>
    </submittedName>
</protein>
<organism evidence="1">
    <name type="scientific">Anguilla anguilla</name>
    <name type="common">European freshwater eel</name>
    <name type="synonym">Muraena anguilla</name>
    <dbReference type="NCBI Taxonomy" id="7936"/>
    <lineage>
        <taxon>Eukaryota</taxon>
        <taxon>Metazoa</taxon>
        <taxon>Chordata</taxon>
        <taxon>Craniata</taxon>
        <taxon>Vertebrata</taxon>
        <taxon>Euteleostomi</taxon>
        <taxon>Actinopterygii</taxon>
        <taxon>Neopterygii</taxon>
        <taxon>Teleostei</taxon>
        <taxon>Anguilliformes</taxon>
        <taxon>Anguillidae</taxon>
        <taxon>Anguilla</taxon>
    </lineage>
</organism>